<dbReference type="SUPFAM" id="SSF88659">
    <property type="entry name" value="Sigma3 and sigma4 domains of RNA polymerase sigma factors"/>
    <property type="match status" value="1"/>
</dbReference>
<name>D3ARK8_9FIRM</name>
<comment type="caution">
    <text evidence="8">The sequence shown here is derived from an EMBL/GenBank/DDBJ whole genome shotgun (WGS) entry which is preliminary data.</text>
</comment>
<dbReference type="InterPro" id="IPR013325">
    <property type="entry name" value="RNA_pol_sigma_r2"/>
</dbReference>
<dbReference type="GO" id="GO:0003677">
    <property type="term" value="F:DNA binding"/>
    <property type="evidence" value="ECO:0007669"/>
    <property type="project" value="UniProtKB-KW"/>
</dbReference>
<keyword evidence="3" id="KW-0731">Sigma factor</keyword>
<comment type="similarity">
    <text evidence="1">Belongs to the sigma-70 factor family. ECF subfamily.</text>
</comment>
<dbReference type="Pfam" id="PF04542">
    <property type="entry name" value="Sigma70_r2"/>
    <property type="match status" value="1"/>
</dbReference>
<evidence type="ECO:0000259" key="7">
    <source>
        <dbReference type="Pfam" id="PF08281"/>
    </source>
</evidence>
<evidence type="ECO:0000256" key="2">
    <source>
        <dbReference type="ARBA" id="ARBA00023015"/>
    </source>
</evidence>
<dbReference type="InterPro" id="IPR007627">
    <property type="entry name" value="RNA_pol_sigma70_r2"/>
</dbReference>
<dbReference type="GO" id="GO:0006352">
    <property type="term" value="P:DNA-templated transcription initiation"/>
    <property type="evidence" value="ECO:0007669"/>
    <property type="project" value="InterPro"/>
</dbReference>
<dbReference type="EMBL" id="ACIO01000730">
    <property type="protein sequence ID" value="EFC95539.1"/>
    <property type="molecule type" value="Genomic_DNA"/>
</dbReference>
<proteinExistence type="inferred from homology"/>
<evidence type="ECO:0000313" key="8">
    <source>
        <dbReference type="EMBL" id="EFC95539.1"/>
    </source>
</evidence>
<reference evidence="8 9" key="1">
    <citation type="submission" date="2010-01" db="EMBL/GenBank/DDBJ databases">
        <authorList>
            <person name="Weinstock G."/>
            <person name="Sodergren E."/>
            <person name="Clifton S."/>
            <person name="Fulton L."/>
            <person name="Fulton B."/>
            <person name="Courtney L."/>
            <person name="Fronick C."/>
            <person name="Harrison M."/>
            <person name="Strong C."/>
            <person name="Farmer C."/>
            <person name="Delahaunty K."/>
            <person name="Markovic C."/>
            <person name="Hall O."/>
            <person name="Minx P."/>
            <person name="Tomlinson C."/>
            <person name="Mitreva M."/>
            <person name="Nelson J."/>
            <person name="Hou S."/>
            <person name="Wollam A."/>
            <person name="Pepin K.H."/>
            <person name="Johnson M."/>
            <person name="Bhonagiri V."/>
            <person name="Nash W.E."/>
            <person name="Warren W."/>
            <person name="Chinwalla A."/>
            <person name="Mardis E.R."/>
            <person name="Wilson R.K."/>
        </authorList>
    </citation>
    <scope>NUCLEOTIDE SEQUENCE [LARGE SCALE GENOMIC DNA]</scope>
    <source>
        <strain evidence="8 9">DSM 13479</strain>
    </source>
</reference>
<dbReference type="AlphaFoldDB" id="D3ARK8"/>
<dbReference type="HOGENOM" id="CLU_047691_3_4_9"/>
<dbReference type="Gene3D" id="1.10.1740.10">
    <property type="match status" value="1"/>
</dbReference>
<evidence type="ECO:0000313" key="9">
    <source>
        <dbReference type="Proteomes" id="UP000004968"/>
    </source>
</evidence>
<dbReference type="Pfam" id="PF08281">
    <property type="entry name" value="Sigma70_r4_2"/>
    <property type="match status" value="1"/>
</dbReference>
<protein>
    <submittedName>
        <fullName evidence="8">Sigma-70 region 2</fullName>
    </submittedName>
</protein>
<dbReference type="InterPro" id="IPR014284">
    <property type="entry name" value="RNA_pol_sigma-70_dom"/>
</dbReference>
<dbReference type="RefSeq" id="WP_006776678.1">
    <property type="nucleotide sequence ID" value="NZ_GG667820.1"/>
</dbReference>
<dbReference type="SUPFAM" id="SSF88946">
    <property type="entry name" value="Sigma2 domain of RNA polymerase sigma factors"/>
    <property type="match status" value="1"/>
</dbReference>
<dbReference type="InterPro" id="IPR013249">
    <property type="entry name" value="RNA_pol_sigma70_r4_t2"/>
</dbReference>
<dbReference type="PANTHER" id="PTHR43133:SF8">
    <property type="entry name" value="RNA POLYMERASE SIGMA FACTOR HI_1459-RELATED"/>
    <property type="match status" value="1"/>
</dbReference>
<dbReference type="InterPro" id="IPR013324">
    <property type="entry name" value="RNA_pol_sigma_r3/r4-like"/>
</dbReference>
<keyword evidence="2" id="KW-0805">Transcription regulation</keyword>
<sequence>MKENQEVFNQWKDIGRYYIYRPTGEGVGSVLSDDELVEQIQDGDENAAEELIKRYYTSILRYCKWHCSNLERAEDLTQETFLKLFKNIYRYKGKKKFKAYLYTIANHLCIDESRKLQAYSLEDDETILNECEEILRVEDREEIKYLLNALSLEQRETVILRFGEQLSFEEIAKVMGCNMRTAQSRVRNALKAMRKEQQDGR</sequence>
<evidence type="ECO:0000256" key="1">
    <source>
        <dbReference type="ARBA" id="ARBA00010641"/>
    </source>
</evidence>
<evidence type="ECO:0000256" key="3">
    <source>
        <dbReference type="ARBA" id="ARBA00023082"/>
    </source>
</evidence>
<dbReference type="Gene3D" id="1.10.10.10">
    <property type="entry name" value="Winged helix-like DNA-binding domain superfamily/Winged helix DNA-binding domain"/>
    <property type="match status" value="1"/>
</dbReference>
<dbReference type="GO" id="GO:0016987">
    <property type="term" value="F:sigma factor activity"/>
    <property type="evidence" value="ECO:0007669"/>
    <property type="project" value="UniProtKB-KW"/>
</dbReference>
<feature type="domain" description="RNA polymerase sigma-70 region 2" evidence="6">
    <location>
        <begin position="51"/>
        <end position="117"/>
    </location>
</feature>
<dbReference type="PANTHER" id="PTHR43133">
    <property type="entry name" value="RNA POLYMERASE ECF-TYPE SIGMA FACTO"/>
    <property type="match status" value="1"/>
</dbReference>
<evidence type="ECO:0000259" key="6">
    <source>
        <dbReference type="Pfam" id="PF04542"/>
    </source>
</evidence>
<organism evidence="8 9">
    <name type="scientific">Hungatella hathewayi DSM 13479</name>
    <dbReference type="NCBI Taxonomy" id="566550"/>
    <lineage>
        <taxon>Bacteria</taxon>
        <taxon>Bacillati</taxon>
        <taxon>Bacillota</taxon>
        <taxon>Clostridia</taxon>
        <taxon>Lachnospirales</taxon>
        <taxon>Lachnospiraceae</taxon>
        <taxon>Hungatella</taxon>
    </lineage>
</organism>
<dbReference type="InterPro" id="IPR036388">
    <property type="entry name" value="WH-like_DNA-bd_sf"/>
</dbReference>
<accession>D3ARK8</accession>
<evidence type="ECO:0000256" key="5">
    <source>
        <dbReference type="ARBA" id="ARBA00023163"/>
    </source>
</evidence>
<keyword evidence="5" id="KW-0804">Transcription</keyword>
<dbReference type="Proteomes" id="UP000004968">
    <property type="component" value="Unassembled WGS sequence"/>
</dbReference>
<dbReference type="InterPro" id="IPR039425">
    <property type="entry name" value="RNA_pol_sigma-70-like"/>
</dbReference>
<evidence type="ECO:0000256" key="4">
    <source>
        <dbReference type="ARBA" id="ARBA00023125"/>
    </source>
</evidence>
<keyword evidence="4" id="KW-0238">DNA-binding</keyword>
<dbReference type="NCBIfam" id="TIGR02937">
    <property type="entry name" value="sigma70-ECF"/>
    <property type="match status" value="1"/>
</dbReference>
<gene>
    <name evidence="8" type="ORF">CLOSTHATH_06264</name>
</gene>
<feature type="domain" description="RNA polymerase sigma factor 70 region 4 type 2" evidence="7">
    <location>
        <begin position="141"/>
        <end position="193"/>
    </location>
</feature>
<dbReference type="CDD" id="cd06171">
    <property type="entry name" value="Sigma70_r4"/>
    <property type="match status" value="1"/>
</dbReference>